<dbReference type="EMBL" id="BSXV01004725">
    <property type="protein sequence ID" value="GMF01093.1"/>
    <property type="molecule type" value="Genomic_DNA"/>
</dbReference>
<evidence type="ECO:0000313" key="1">
    <source>
        <dbReference type="EMBL" id="GMF01093.1"/>
    </source>
</evidence>
<proteinExistence type="predicted"/>
<protein>
    <submittedName>
        <fullName evidence="1">Unnamed protein product</fullName>
    </submittedName>
</protein>
<sequence length="198" mass="21816">MIIIASSSSSSSRWSSGTGGAGLVGSFAYLFLTTWLGLDVKIALFSFCIVPAVILFNYFYFLPKSNLDNSTGLPQHDSIGTNENLDDSARFLIAHTPGTIPDSAAPSSFTSGDDIGDDIEINGYRHITEVSYKDYMDSGKLKTHIKITLNRLKPLVIPYMIPLLTVYVGEYVINQGISPTLLFPIEKLPFKQYRDAYV</sequence>
<reference evidence="1" key="1">
    <citation type="submission" date="2023-04" db="EMBL/GenBank/DDBJ databases">
        <title>Candida boidinii NBRC 1967.</title>
        <authorList>
            <person name="Ichikawa N."/>
            <person name="Sato H."/>
            <person name="Tonouchi N."/>
        </authorList>
    </citation>
    <scope>NUCLEOTIDE SEQUENCE</scope>
    <source>
        <strain evidence="1">NBRC 1967</strain>
    </source>
</reference>
<evidence type="ECO:0000313" key="2">
    <source>
        <dbReference type="Proteomes" id="UP001165101"/>
    </source>
</evidence>
<accession>A0ACB5U3B4</accession>
<dbReference type="Proteomes" id="UP001165101">
    <property type="component" value="Unassembled WGS sequence"/>
</dbReference>
<name>A0ACB5U3B4_CANBO</name>
<comment type="caution">
    <text evidence="1">The sequence shown here is derived from an EMBL/GenBank/DDBJ whole genome shotgun (WGS) entry which is preliminary data.</text>
</comment>
<keyword evidence="2" id="KW-1185">Reference proteome</keyword>
<gene>
    <name evidence="1" type="ORF">Cboi01_000574300</name>
</gene>
<organism evidence="1 2">
    <name type="scientific">Candida boidinii</name>
    <name type="common">Yeast</name>
    <dbReference type="NCBI Taxonomy" id="5477"/>
    <lineage>
        <taxon>Eukaryota</taxon>
        <taxon>Fungi</taxon>
        <taxon>Dikarya</taxon>
        <taxon>Ascomycota</taxon>
        <taxon>Saccharomycotina</taxon>
        <taxon>Pichiomycetes</taxon>
        <taxon>Pichiales</taxon>
        <taxon>Pichiaceae</taxon>
        <taxon>Ogataea</taxon>
        <taxon>Ogataea/Candida clade</taxon>
    </lineage>
</organism>